<dbReference type="Gene3D" id="1.20.1280.50">
    <property type="match status" value="1"/>
</dbReference>
<dbReference type="CTD" id="26233"/>
<dbReference type="GO" id="GO:0005634">
    <property type="term" value="C:nucleus"/>
    <property type="evidence" value="ECO:0007669"/>
    <property type="project" value="TreeGrafter"/>
</dbReference>
<dbReference type="InterPro" id="IPR006553">
    <property type="entry name" value="Leu-rich_rpt_Cys-con_subtyp"/>
</dbReference>
<dbReference type="SMART" id="SM00367">
    <property type="entry name" value="LRR_CC"/>
    <property type="match status" value="3"/>
</dbReference>
<dbReference type="PANTHER" id="PTHR16134">
    <property type="entry name" value="F-BOX/TPR REPEAT PROTEIN POF3"/>
    <property type="match status" value="1"/>
</dbReference>
<dbReference type="GO" id="GO:0019005">
    <property type="term" value="C:SCF ubiquitin ligase complex"/>
    <property type="evidence" value="ECO:0007669"/>
    <property type="project" value="InterPro"/>
</dbReference>
<proteinExistence type="predicted"/>
<feature type="region of interest" description="Disordered" evidence="2">
    <location>
        <begin position="25"/>
        <end position="70"/>
    </location>
</feature>
<dbReference type="FunFam" id="1.20.1280.50:FF:000035">
    <property type="entry name" value="F-box/LRR-repeat protein 6 isoform X2"/>
    <property type="match status" value="1"/>
</dbReference>
<feature type="region of interest" description="Disordered" evidence="2">
    <location>
        <begin position="96"/>
        <end position="147"/>
    </location>
</feature>
<organism evidence="4 5">
    <name type="scientific">Nothobranchius furzeri</name>
    <name type="common">Turquoise killifish</name>
    <dbReference type="NCBI Taxonomy" id="105023"/>
    <lineage>
        <taxon>Eukaryota</taxon>
        <taxon>Metazoa</taxon>
        <taxon>Chordata</taxon>
        <taxon>Craniata</taxon>
        <taxon>Vertebrata</taxon>
        <taxon>Euteleostomi</taxon>
        <taxon>Actinopterygii</taxon>
        <taxon>Neopterygii</taxon>
        <taxon>Teleostei</taxon>
        <taxon>Neoteleostei</taxon>
        <taxon>Acanthomorphata</taxon>
        <taxon>Ovalentaria</taxon>
        <taxon>Atherinomorphae</taxon>
        <taxon>Cyprinodontiformes</taxon>
        <taxon>Nothobranchiidae</taxon>
        <taxon>Nothobranchius</taxon>
    </lineage>
</organism>
<dbReference type="InterPro" id="IPR001810">
    <property type="entry name" value="F-box_dom"/>
</dbReference>
<comment type="caution">
    <text evidence="4">The sequence shown here is derived from an EMBL/GenBank/DDBJ whole genome shotgun (WGS) entry which is preliminary data.</text>
</comment>
<dbReference type="Proteomes" id="UP000822369">
    <property type="component" value="Chromosome 12"/>
</dbReference>
<dbReference type="PANTHER" id="PTHR16134:SF119">
    <property type="entry name" value="AT02038P-RELATED"/>
    <property type="match status" value="1"/>
</dbReference>
<dbReference type="InterPro" id="IPR047922">
    <property type="entry name" value="FBXL6_F-box"/>
</dbReference>
<dbReference type="InterPro" id="IPR032675">
    <property type="entry name" value="LRR_dom_sf"/>
</dbReference>
<keyword evidence="1" id="KW-0833">Ubl conjugation pathway</keyword>
<dbReference type="SUPFAM" id="SSF81383">
    <property type="entry name" value="F-box domain"/>
    <property type="match status" value="1"/>
</dbReference>
<accession>A0A9D2Y0M4</accession>
<feature type="compositionally biased region" description="Basic residues" evidence="2">
    <location>
        <begin position="59"/>
        <end position="68"/>
    </location>
</feature>
<dbReference type="CDD" id="cd22119">
    <property type="entry name" value="F-box_FBXL6"/>
    <property type="match status" value="1"/>
</dbReference>
<feature type="compositionally biased region" description="Basic and acidic residues" evidence="2">
    <location>
        <begin position="130"/>
        <end position="143"/>
    </location>
</feature>
<evidence type="ECO:0000313" key="4">
    <source>
        <dbReference type="EMBL" id="KAF7211457.1"/>
    </source>
</evidence>
<evidence type="ECO:0000313" key="5">
    <source>
        <dbReference type="Proteomes" id="UP000822369"/>
    </source>
</evidence>
<dbReference type="InterPro" id="IPR036047">
    <property type="entry name" value="F-box-like_dom_sf"/>
</dbReference>
<dbReference type="GeneID" id="107394911"/>
<sequence length="592" mass="67279">MRAQLNDFNAFLTVKVKMAEVMEASVSDRKEEGAAANQGEDGPKLKRASLKRKSEVKTKKQKRVRLSRSHQPDYTVHQGEDMLLVISNASSQYIGSGWTPRKKGSRKRKVATGKFRPNQMRTKKTTGSKPKLENGPAKEDNWVKKPSVSQTDVRDRWGQTLPEEVLVNIFQMVVVQDGAVPFLCRVGRVCRLWNAAASSPVLWRRVTVGHCWVDPGKIRLPNTERKIQDTVTWLAQNRFSQLRDFSLCHWKKNADFMIEAVSRFCPQLRSLRLSYCKSVTAKAFRCLGLHSRCLQSIDLQQSEFQVEGLLEFLENHGKQIRQILFTHGLKNDRVLAAVSRGCCPDLELLEVNKRLDSKDGELPVCMQQLQMACPKLKTFRMLNVRPLHKMMRNGAASSTGSGFPLLEELCIATTAYSYMTDRDLREVLFGSTKLRVLDLRGCSRITPSALAALPCPELECLFWGQYSSQFRSSSMMSGLTLLTQKWGPTLQQLDIANQPFTEEDLELAMSYLTQTSEAETLRFLNLSGTRITPPALRSVVRQMTALNYLNLSSCRYLPRGLKKIYRSQEEICELLDKLEGLPEQHHLILQSF</sequence>
<dbReference type="SUPFAM" id="SSF52047">
    <property type="entry name" value="RNI-like"/>
    <property type="match status" value="1"/>
</dbReference>
<evidence type="ECO:0000256" key="2">
    <source>
        <dbReference type="SAM" id="MobiDB-lite"/>
    </source>
</evidence>
<dbReference type="KEGG" id="nfu:107394911"/>
<dbReference type="RefSeq" id="XP_015829583.1">
    <property type="nucleotide sequence ID" value="XM_015974097.3"/>
</dbReference>
<dbReference type="Pfam" id="PF13516">
    <property type="entry name" value="LRR_6"/>
    <property type="match status" value="1"/>
</dbReference>
<dbReference type="InterPro" id="IPR001611">
    <property type="entry name" value="Leu-rich_rpt"/>
</dbReference>
<name>A0A9D2Y0M4_NOTFU</name>
<evidence type="ECO:0000259" key="3">
    <source>
        <dbReference type="Pfam" id="PF12937"/>
    </source>
</evidence>
<dbReference type="GO" id="GO:0005829">
    <property type="term" value="C:cytosol"/>
    <property type="evidence" value="ECO:0007669"/>
    <property type="project" value="TreeGrafter"/>
</dbReference>
<dbReference type="Pfam" id="PF12937">
    <property type="entry name" value="F-box-like"/>
    <property type="match status" value="1"/>
</dbReference>
<evidence type="ECO:0000256" key="1">
    <source>
        <dbReference type="ARBA" id="ARBA00022786"/>
    </source>
</evidence>
<reference evidence="4" key="1">
    <citation type="submission" date="2020-03" db="EMBL/GenBank/DDBJ databases">
        <title>Intra-Species Differences in Population Size shape Life History and Genome Evolution.</title>
        <authorList>
            <person name="Willemsen D."/>
            <person name="Cui R."/>
            <person name="Valenzano D.R."/>
        </authorList>
    </citation>
    <scope>NUCLEOTIDE SEQUENCE</scope>
    <source>
        <strain evidence="4">GRZ</strain>
        <tissue evidence="4">Whole</tissue>
    </source>
</reference>
<feature type="domain" description="F-box" evidence="3">
    <location>
        <begin position="160"/>
        <end position="207"/>
    </location>
</feature>
<protein>
    <submittedName>
        <fullName evidence="4">Transcript variant X1</fullName>
    </submittedName>
</protein>
<feature type="compositionally biased region" description="Basic residues" evidence="2">
    <location>
        <begin position="100"/>
        <end position="111"/>
    </location>
</feature>
<dbReference type="Gene3D" id="3.80.10.10">
    <property type="entry name" value="Ribonuclease Inhibitor"/>
    <property type="match status" value="2"/>
</dbReference>
<dbReference type="OrthoDB" id="3134645at2759"/>
<dbReference type="EMBL" id="JAAVVJ010000012">
    <property type="protein sequence ID" value="KAF7211457.1"/>
    <property type="molecule type" value="Genomic_DNA"/>
</dbReference>
<dbReference type="AlphaFoldDB" id="A0A9D2Y0M4"/>
<gene>
    <name evidence="4" type="primary">fbxl6</name>
    <name evidence="4" type="ORF">G4P62_017544</name>
</gene>